<dbReference type="Proteomes" id="UP001321018">
    <property type="component" value="Unassembled WGS sequence"/>
</dbReference>
<comment type="similarity">
    <text evidence="2">Belongs to the glycosyl hydrolase 29 family.</text>
</comment>
<keyword evidence="4" id="KW-0732">Signal</keyword>
<dbReference type="InterPro" id="IPR000933">
    <property type="entry name" value="Glyco_hydro_29"/>
</dbReference>
<evidence type="ECO:0000313" key="8">
    <source>
        <dbReference type="EMBL" id="MCU4744368.1"/>
    </source>
</evidence>
<dbReference type="EMBL" id="JAOPKA010000027">
    <property type="protein sequence ID" value="MCU4744368.1"/>
    <property type="molecule type" value="Genomic_DNA"/>
</dbReference>
<evidence type="ECO:0000313" key="11">
    <source>
        <dbReference type="Proteomes" id="UP001321018"/>
    </source>
</evidence>
<keyword evidence="10" id="KW-1185">Reference proteome</keyword>
<dbReference type="AlphaFoldDB" id="A0AAP3E420"/>
<protein>
    <recommendedName>
        <fullName evidence="3">alpha-L-fucosidase</fullName>
        <ecNumber evidence="3">3.2.1.51</ecNumber>
    </recommendedName>
</protein>
<dbReference type="SUPFAM" id="SSF51445">
    <property type="entry name" value="(Trans)glycosidases"/>
    <property type="match status" value="1"/>
</dbReference>
<feature type="domain" description="Glycoside hydrolase family 29 N-terminal" evidence="7">
    <location>
        <begin position="13"/>
        <end position="311"/>
    </location>
</feature>
<dbReference type="PANTHER" id="PTHR10030">
    <property type="entry name" value="ALPHA-L-FUCOSIDASE"/>
    <property type="match status" value="1"/>
</dbReference>
<dbReference type="PRINTS" id="PR00741">
    <property type="entry name" value="GLHYDRLASE29"/>
</dbReference>
<accession>A0AAP3E420</accession>
<reference evidence="8 10" key="1">
    <citation type="submission" date="2022-09" db="EMBL/GenBank/DDBJ databases">
        <title>Enrichment on poylsaccharides allowed isolation of novel metabolic and taxonomic groups of Haloarchaea.</title>
        <authorList>
            <person name="Sorokin D.Y."/>
            <person name="Elcheninov A.G."/>
            <person name="Khizhniak T.V."/>
            <person name="Kolganova T.V."/>
            <person name="Kublanov I.V."/>
        </authorList>
    </citation>
    <scope>NUCLEOTIDE SEQUENCE</scope>
    <source>
        <strain evidence="9 10">AArc-m2/3/4</strain>
        <strain evidence="8">AArc-xg1-1</strain>
    </source>
</reference>
<dbReference type="Proteomes" id="UP001320972">
    <property type="component" value="Unassembled WGS sequence"/>
</dbReference>
<dbReference type="InterPro" id="IPR017853">
    <property type="entry name" value="GH"/>
</dbReference>
<dbReference type="PANTHER" id="PTHR10030:SF37">
    <property type="entry name" value="ALPHA-L-FUCOSIDASE-RELATED"/>
    <property type="match status" value="1"/>
</dbReference>
<evidence type="ECO:0000256" key="1">
    <source>
        <dbReference type="ARBA" id="ARBA00004071"/>
    </source>
</evidence>
<dbReference type="GO" id="GO:0016139">
    <property type="term" value="P:glycoside catabolic process"/>
    <property type="evidence" value="ECO:0007669"/>
    <property type="project" value="TreeGrafter"/>
</dbReference>
<evidence type="ECO:0000256" key="4">
    <source>
        <dbReference type="ARBA" id="ARBA00022729"/>
    </source>
</evidence>
<dbReference type="EC" id="3.2.1.51" evidence="3"/>
<evidence type="ECO:0000313" key="10">
    <source>
        <dbReference type="Proteomes" id="UP001320972"/>
    </source>
</evidence>
<proteinExistence type="inferred from homology"/>
<keyword evidence="5" id="KW-0378">Hydrolase</keyword>
<organism evidence="8 11">
    <name type="scientific">Natronoglomus mannanivorans</name>
    <dbReference type="NCBI Taxonomy" id="2979990"/>
    <lineage>
        <taxon>Archaea</taxon>
        <taxon>Methanobacteriati</taxon>
        <taxon>Methanobacteriota</taxon>
        <taxon>Stenosarchaea group</taxon>
        <taxon>Halobacteria</taxon>
        <taxon>Halobacteriales</taxon>
        <taxon>Natrialbaceae</taxon>
        <taxon>Natronoglomus</taxon>
    </lineage>
</organism>
<dbReference type="SMART" id="SM00812">
    <property type="entry name" value="Alpha_L_fucos"/>
    <property type="match status" value="1"/>
</dbReference>
<dbReference type="EMBL" id="JAOPKB010000031">
    <property type="protein sequence ID" value="MCU4975960.1"/>
    <property type="molecule type" value="Genomic_DNA"/>
</dbReference>
<dbReference type="GO" id="GO:0006004">
    <property type="term" value="P:fucose metabolic process"/>
    <property type="evidence" value="ECO:0007669"/>
    <property type="project" value="InterPro"/>
</dbReference>
<dbReference type="GO" id="GO:0004560">
    <property type="term" value="F:alpha-L-fucosidase activity"/>
    <property type="evidence" value="ECO:0007669"/>
    <property type="project" value="InterPro"/>
</dbReference>
<name>A0AAP3E420_9EURY</name>
<evidence type="ECO:0000256" key="6">
    <source>
        <dbReference type="ARBA" id="ARBA00023295"/>
    </source>
</evidence>
<comment type="function">
    <text evidence="1">Alpha-L-fucosidase is responsible for hydrolyzing the alpha-1,6-linked fucose joined to the reducing-end N-acetylglucosamine of the carbohydrate moieties of glycoproteins.</text>
</comment>
<comment type="caution">
    <text evidence="8">The sequence shown here is derived from an EMBL/GenBank/DDBJ whole genome shotgun (WGS) entry which is preliminary data.</text>
</comment>
<evidence type="ECO:0000259" key="7">
    <source>
        <dbReference type="Pfam" id="PF01120"/>
    </source>
</evidence>
<evidence type="ECO:0000256" key="5">
    <source>
        <dbReference type="ARBA" id="ARBA00022801"/>
    </source>
</evidence>
<evidence type="ECO:0000313" key="9">
    <source>
        <dbReference type="EMBL" id="MCU4975960.1"/>
    </source>
</evidence>
<dbReference type="Pfam" id="PF01120">
    <property type="entry name" value="Alpha_L_fucos"/>
    <property type="match status" value="1"/>
</dbReference>
<gene>
    <name evidence="9" type="ORF">OB955_25125</name>
    <name evidence="8" type="ORF">OB960_23615</name>
</gene>
<dbReference type="RefSeq" id="WP_338006175.1">
    <property type="nucleotide sequence ID" value="NZ_JAOPKA010000027.1"/>
</dbReference>
<sequence>MAVPDPASRIAEFERKAYGMFLHWGLYSQLGRGEWILHLDDDLEHEEYERLTETFTAETFDGREVARLAKDAGMNYAVLTARHHDGFSLYDTQGLTDYDAPNSAAGRDLVRDFVEGCHAEGIDPFLYHTTLDWHRNSKECSESAFDEYIDFLHDSLELVLTEYDLGGIWFDGDWSRDDVDWRLDERYALIREHQPELIVVNNTGIGNEGEVSHPEVDSVTFEQSEPDPIDRERMDKYVAAEMCQTMNGHWGIGAEDFDYKSPADVIETLATCRARGANYLLNVGPTAEGAIPEYETATFRRAGDWVEIHAEPVYEGKPVDCETPGRDVVLETEDRLYYLVFDLAVSGHENVTASGGGTGPRTIEGLNRVVSAARWLDSDEELRVIQSDDGDLTTVDCTGYPYGSNTVVRVAELIV</sequence>
<evidence type="ECO:0000256" key="2">
    <source>
        <dbReference type="ARBA" id="ARBA00007951"/>
    </source>
</evidence>
<dbReference type="PIRSF" id="PIRSF001092">
    <property type="entry name" value="Alpha-L-fucosidase"/>
    <property type="match status" value="1"/>
</dbReference>
<keyword evidence="6" id="KW-0326">Glycosidase</keyword>
<dbReference type="InterPro" id="IPR016286">
    <property type="entry name" value="FUC_metazoa-typ"/>
</dbReference>
<dbReference type="GO" id="GO:0005764">
    <property type="term" value="C:lysosome"/>
    <property type="evidence" value="ECO:0007669"/>
    <property type="project" value="TreeGrafter"/>
</dbReference>
<dbReference type="Gene3D" id="3.20.20.80">
    <property type="entry name" value="Glycosidases"/>
    <property type="match status" value="1"/>
</dbReference>
<dbReference type="InterPro" id="IPR057739">
    <property type="entry name" value="Glyco_hydro_29_N"/>
</dbReference>
<evidence type="ECO:0000256" key="3">
    <source>
        <dbReference type="ARBA" id="ARBA00012662"/>
    </source>
</evidence>